<dbReference type="InterPro" id="IPR055370">
    <property type="entry name" value="Lsr2_DNA-bd"/>
</dbReference>
<evidence type="ECO:0000259" key="3">
    <source>
        <dbReference type="Pfam" id="PF11774"/>
    </source>
</evidence>
<reference evidence="5 7" key="1">
    <citation type="submission" date="2016-06" db="EMBL/GenBank/DDBJ databases">
        <title>Complete genome sequence of Streptomyces griseochromogenes ATCC 14511, the Blasticidin S producer.</title>
        <authorList>
            <person name="Wu L."/>
        </authorList>
    </citation>
    <scope>NUCLEOTIDE SEQUENCE [LARGE SCALE GENOMIC DNA]</scope>
    <source>
        <strain evidence="5 7">ATCC 14511</strain>
    </source>
</reference>
<dbReference type="InterPro" id="IPR024412">
    <property type="entry name" value="Lsr2_dim_dom"/>
</dbReference>
<evidence type="ECO:0000256" key="2">
    <source>
        <dbReference type="SAM" id="MobiDB-lite"/>
    </source>
</evidence>
<feature type="region of interest" description="Disordered" evidence="2">
    <location>
        <begin position="56"/>
        <end position="75"/>
    </location>
</feature>
<dbReference type="STRING" id="68214.AVL59_32265"/>
<dbReference type="EMBL" id="CP016279">
    <property type="protein sequence ID" value="ANP53598.1"/>
    <property type="molecule type" value="Genomic_DNA"/>
</dbReference>
<dbReference type="InterPro" id="IPR036625">
    <property type="entry name" value="E3-bd_dom_sf"/>
</dbReference>
<dbReference type="Proteomes" id="UP000092659">
    <property type="component" value="Chromosome"/>
</dbReference>
<dbReference type="GO" id="GO:0003677">
    <property type="term" value="F:DNA binding"/>
    <property type="evidence" value="ECO:0007669"/>
    <property type="project" value="UniProtKB-KW"/>
</dbReference>
<dbReference type="EMBL" id="JAGGLP010000029">
    <property type="protein sequence ID" value="MBP2055406.1"/>
    <property type="molecule type" value="Genomic_DNA"/>
</dbReference>
<reference evidence="6 8" key="2">
    <citation type="submission" date="2021-03" db="EMBL/GenBank/DDBJ databases">
        <title>Genomic Encyclopedia of Type Strains, Phase IV (KMG-IV): sequencing the most valuable type-strain genomes for metagenomic binning, comparative biology and taxonomic classification.</title>
        <authorList>
            <person name="Goeker M."/>
        </authorList>
    </citation>
    <scope>NUCLEOTIDE SEQUENCE [LARGE SCALE GENOMIC DNA]</scope>
    <source>
        <strain evidence="6 8">DSM 40499</strain>
    </source>
</reference>
<evidence type="ECO:0000313" key="6">
    <source>
        <dbReference type="EMBL" id="MBP2055406.1"/>
    </source>
</evidence>
<feature type="domain" description="Lsr2 DNA-binding" evidence="4">
    <location>
        <begin position="87"/>
        <end position="121"/>
    </location>
</feature>
<evidence type="ECO:0000313" key="8">
    <source>
        <dbReference type="Proteomes" id="UP001519309"/>
    </source>
</evidence>
<gene>
    <name evidence="5" type="ORF">AVL59_32265</name>
    <name evidence="6" type="ORF">J2Z21_008420</name>
</gene>
<dbReference type="Pfam" id="PF11774">
    <property type="entry name" value="Lsr2"/>
    <property type="match status" value="1"/>
</dbReference>
<keyword evidence="8" id="KW-1185">Reference proteome</keyword>
<accession>A0A1B1B448</accession>
<dbReference type="GO" id="GO:0016746">
    <property type="term" value="F:acyltransferase activity"/>
    <property type="evidence" value="ECO:0007669"/>
    <property type="project" value="InterPro"/>
</dbReference>
<dbReference type="AlphaFoldDB" id="A0A1B1B448"/>
<sequence length="126" mass="14191">MARHVETYFVDDLTQERGDDVQTHSFELDGVSYEIDLSAASYENLESTLSPFVKAARRTSSGRRARSRKTPAPTRKWVPAATFSDAEPDPAEIRKWAKDRKIAVPARGRIPRSVREQFLAAQGKVD</sequence>
<proteinExistence type="predicted"/>
<name>A0A1B1B448_9ACTN</name>
<organism evidence="5 7">
    <name type="scientific">Streptomyces griseochromogenes</name>
    <dbReference type="NCBI Taxonomy" id="68214"/>
    <lineage>
        <taxon>Bacteria</taxon>
        <taxon>Bacillati</taxon>
        <taxon>Actinomycetota</taxon>
        <taxon>Actinomycetes</taxon>
        <taxon>Kitasatosporales</taxon>
        <taxon>Streptomycetaceae</taxon>
        <taxon>Streptomyces</taxon>
    </lineage>
</organism>
<dbReference type="Pfam" id="PF23359">
    <property type="entry name" value="Lsr2_DNA-bd"/>
    <property type="match status" value="1"/>
</dbReference>
<dbReference type="OrthoDB" id="4113332at2"/>
<dbReference type="InterPro" id="IPR042261">
    <property type="entry name" value="Lsr2-like_dimerization"/>
</dbReference>
<dbReference type="Proteomes" id="UP001519309">
    <property type="component" value="Unassembled WGS sequence"/>
</dbReference>
<evidence type="ECO:0000256" key="1">
    <source>
        <dbReference type="ARBA" id="ARBA00023125"/>
    </source>
</evidence>
<keyword evidence="1" id="KW-0238">DNA-binding</keyword>
<evidence type="ECO:0000313" key="5">
    <source>
        <dbReference type="EMBL" id="ANP53598.1"/>
    </source>
</evidence>
<evidence type="ECO:0000313" key="7">
    <source>
        <dbReference type="Proteomes" id="UP000092659"/>
    </source>
</evidence>
<feature type="domain" description="Lsr2 dimerization" evidence="3">
    <location>
        <begin position="1"/>
        <end position="59"/>
    </location>
</feature>
<dbReference type="KEGG" id="sgs:AVL59_32265"/>
<protein>
    <recommendedName>
        <fullName evidence="9">Lsr2 family protein</fullName>
    </recommendedName>
</protein>
<feature type="compositionally biased region" description="Basic residues" evidence="2">
    <location>
        <begin position="56"/>
        <end position="69"/>
    </location>
</feature>
<dbReference type="RefSeq" id="WP_067311659.1">
    <property type="nucleotide sequence ID" value="NZ_CP016279.1"/>
</dbReference>
<evidence type="ECO:0008006" key="9">
    <source>
        <dbReference type="Google" id="ProtNLM"/>
    </source>
</evidence>
<dbReference type="Gene3D" id="4.10.320.10">
    <property type="entry name" value="E3-binding domain"/>
    <property type="match status" value="1"/>
</dbReference>
<evidence type="ECO:0000259" key="4">
    <source>
        <dbReference type="Pfam" id="PF23359"/>
    </source>
</evidence>
<dbReference type="Gene3D" id="3.30.60.230">
    <property type="entry name" value="Lsr2, dimerization domain"/>
    <property type="match status" value="1"/>
</dbReference>